<evidence type="ECO:0000256" key="1">
    <source>
        <dbReference type="SAM" id="SignalP"/>
    </source>
</evidence>
<dbReference type="EMBL" id="CP017758">
    <property type="protein sequence ID" value="AQV96636.1"/>
    <property type="molecule type" value="Genomic_DNA"/>
</dbReference>
<dbReference type="GO" id="GO:0016788">
    <property type="term" value="F:hydrolase activity, acting on ester bonds"/>
    <property type="evidence" value="ECO:0007669"/>
    <property type="project" value="UniProtKB-ARBA"/>
</dbReference>
<dbReference type="PANTHER" id="PTHR43784:SF2">
    <property type="entry name" value="GDSL-LIKE LIPASE_ACYLHYDROLASE, PUTATIVE (AFU_ORTHOLOGUE AFUA_2G00820)-RELATED"/>
    <property type="match status" value="1"/>
</dbReference>
<dbReference type="PANTHER" id="PTHR43784">
    <property type="entry name" value="GDSL-LIKE LIPASE/ACYLHYDROLASE, PUTATIVE (AFU_ORTHOLOGUE AFUA_2G00820)-RELATED"/>
    <property type="match status" value="1"/>
</dbReference>
<name>A0A1U9UVC2_CUPNE</name>
<feature type="chain" id="PRO_5012550088" description="SGNH hydrolase-type esterase domain-containing protein" evidence="1">
    <location>
        <begin position="18"/>
        <end position="440"/>
    </location>
</feature>
<proteinExistence type="predicted"/>
<dbReference type="InterPro" id="IPR036514">
    <property type="entry name" value="SGNH_hydro_sf"/>
</dbReference>
<dbReference type="Proteomes" id="UP000189627">
    <property type="component" value="Chromosome 2"/>
</dbReference>
<accession>A0A1U9UVC2</accession>
<dbReference type="Pfam" id="PF13472">
    <property type="entry name" value="Lipase_GDSL_2"/>
    <property type="match status" value="1"/>
</dbReference>
<protein>
    <recommendedName>
        <fullName evidence="2">SGNH hydrolase-type esterase domain-containing protein</fullName>
    </recommendedName>
</protein>
<dbReference type="InterPro" id="IPR053140">
    <property type="entry name" value="GDSL_Rv0518-like"/>
</dbReference>
<dbReference type="InterPro" id="IPR013830">
    <property type="entry name" value="SGNH_hydro"/>
</dbReference>
<evidence type="ECO:0000313" key="4">
    <source>
        <dbReference type="Proteomes" id="UP000189627"/>
    </source>
</evidence>
<sequence>MRKLLYAISFSIAAALAGCGGDGGNDASSASSIASPPPTSSPTFEVAAYVAPQSDLLEPTGFSGLAPSFPQFKEQTIRQVVRLSAGGKSLKIKFSNLFGTEPLTLDKIHVASNLGNGNIGPTTDKALTFSGSPSVTIAPGAEVYSDVLAYPTSAFTDLSVSIYMKSATIRTARRFSSTTTYLSAGDVTSSAGMPSASKLSSIYYMSQIVVLRESKMNVVVAMGDSITEGAGSSTTDAYNTWPDQLARIANSRFEVSVVNTGLGGNRWVKDGFGQCGLCRLDRDVLSVPGVTHVIMSLGVNDIGLGYYYSNTFKDPSQLVSAKQITDNIQAAVDKAKAKGLKVYLGTITPFKGTYYYTSGQPSDIPYGATTPYNGEQVRQDVNAFIRANKTIDGYIDFDKTMQDPSDPQKALTTWTSDGTLHPNDVGYAHMAQTVDVETLR</sequence>
<evidence type="ECO:0000259" key="2">
    <source>
        <dbReference type="Pfam" id="PF13472"/>
    </source>
</evidence>
<gene>
    <name evidence="3" type="ORF">BJN34_22495</name>
</gene>
<feature type="signal peptide" evidence="1">
    <location>
        <begin position="1"/>
        <end position="17"/>
    </location>
</feature>
<dbReference type="AlphaFoldDB" id="A0A1U9UVC2"/>
<dbReference type="SUPFAM" id="SSF52266">
    <property type="entry name" value="SGNH hydrolase"/>
    <property type="match status" value="1"/>
</dbReference>
<keyword evidence="1" id="KW-0732">Signal</keyword>
<feature type="domain" description="SGNH hydrolase-type esterase" evidence="2">
    <location>
        <begin position="221"/>
        <end position="428"/>
    </location>
</feature>
<dbReference type="PROSITE" id="PS51257">
    <property type="entry name" value="PROKAR_LIPOPROTEIN"/>
    <property type="match status" value="1"/>
</dbReference>
<dbReference type="KEGG" id="cuh:BJN34_22495"/>
<dbReference type="Gene3D" id="3.40.50.1110">
    <property type="entry name" value="SGNH hydrolase"/>
    <property type="match status" value="1"/>
</dbReference>
<evidence type="ECO:0000313" key="3">
    <source>
        <dbReference type="EMBL" id="AQV96636.1"/>
    </source>
</evidence>
<organism evidence="3 4">
    <name type="scientific">Cupriavidus necator</name>
    <name type="common">Alcaligenes eutrophus</name>
    <name type="synonym">Ralstonia eutropha</name>
    <dbReference type="NCBI Taxonomy" id="106590"/>
    <lineage>
        <taxon>Bacteria</taxon>
        <taxon>Pseudomonadati</taxon>
        <taxon>Pseudomonadota</taxon>
        <taxon>Betaproteobacteria</taxon>
        <taxon>Burkholderiales</taxon>
        <taxon>Burkholderiaceae</taxon>
        <taxon>Cupriavidus</taxon>
    </lineage>
</organism>
<reference evidence="4" key="1">
    <citation type="submission" date="2017-02" db="EMBL/GenBank/DDBJ databases">
        <title>Complete genome sequence of Cupriavidus necator strain NH9, a 3-chlorobenzoate degrader.</title>
        <authorList>
            <person name="Moriuchi R."/>
            <person name="Dohra H."/>
            <person name="Ogawa N."/>
        </authorList>
    </citation>
    <scope>NUCLEOTIDE SEQUENCE [LARGE SCALE GENOMIC DNA]</scope>
    <source>
        <strain evidence="4">NH9</strain>
    </source>
</reference>